<evidence type="ECO:0000313" key="2">
    <source>
        <dbReference type="Proteomes" id="UP000198900"/>
    </source>
</evidence>
<reference evidence="1" key="1">
    <citation type="submission" date="2016-10" db="EMBL/GenBank/DDBJ databases">
        <authorList>
            <person name="Varghese N."/>
            <person name="Submissions S."/>
        </authorList>
    </citation>
    <scope>NUCLEOTIDE SEQUENCE [LARGE SCALE GENOMIC DNA]</scope>
    <source>
        <strain evidence="1">YR281</strain>
    </source>
</reference>
<protein>
    <submittedName>
        <fullName evidence="1">Uncharacterized protein</fullName>
    </submittedName>
</protein>
<dbReference type="AlphaFoldDB" id="A0A7Z7B4P3"/>
<evidence type="ECO:0000313" key="1">
    <source>
        <dbReference type="EMBL" id="SDH34767.1"/>
    </source>
</evidence>
<dbReference type="EMBL" id="FNDI01000004">
    <property type="protein sequence ID" value="SDH34767.1"/>
    <property type="molecule type" value="Genomic_DNA"/>
</dbReference>
<accession>A0A7Z7B4P3</accession>
<name>A0A7Z7B4P3_9BURK</name>
<gene>
    <name evidence="1" type="ORF">SAMN04487926_10458</name>
</gene>
<comment type="caution">
    <text evidence="1">The sequence shown here is derived from an EMBL/GenBank/DDBJ whole genome shotgun (WGS) entry which is preliminary data.</text>
</comment>
<sequence>MTTAVLCTVVIAGCGHTVRESFYRVTVLDRPDTLRDYTSWPRHARFSPAQGVLLEFWVQGRPGGLPLVYSSMRLESGTTFRWTSSSLAWLDNEGATISTGEIASMRFTNYCKPPPGRVCSITDTSLSDGPVVTHEYSWGKGTMSVYNVVPTSSLRGAELRKVTTTWLPGYSRWLEVTSEMTIGATPSGPRTRYRLRLPDAQINERTVSMPIIEMQWVSEDVFEPDTPIND</sequence>
<dbReference type="Proteomes" id="UP000198900">
    <property type="component" value="Unassembled WGS sequence"/>
</dbReference>
<keyword evidence="2" id="KW-1185">Reference proteome</keyword>
<proteinExistence type="predicted"/>
<organism evidence="1 2">
    <name type="scientific">Paraburkholderia steynii</name>
    <dbReference type="NCBI Taxonomy" id="1245441"/>
    <lineage>
        <taxon>Bacteria</taxon>
        <taxon>Pseudomonadati</taxon>
        <taxon>Pseudomonadota</taxon>
        <taxon>Betaproteobacteria</taxon>
        <taxon>Burkholderiales</taxon>
        <taxon>Burkholderiaceae</taxon>
        <taxon>Paraburkholderia</taxon>
    </lineage>
</organism>